<evidence type="ECO:0000313" key="12">
    <source>
        <dbReference type="EMBL" id="GAE31670.1"/>
    </source>
</evidence>
<dbReference type="EC" id="2.7.7.18" evidence="10"/>
<keyword evidence="6 10" id="KW-0547">Nucleotide-binding</keyword>
<evidence type="ECO:0000256" key="9">
    <source>
        <dbReference type="ARBA" id="ARBA00048721"/>
    </source>
</evidence>
<comment type="function">
    <text evidence="1 10">Catalyzes the reversible adenylation of nicotinate mononucleotide (NaMN) to nicotinic acid adenine dinucleotide (NaAD).</text>
</comment>
<dbReference type="Proteomes" id="UP000018895">
    <property type="component" value="Unassembled WGS sequence"/>
</dbReference>
<proteinExistence type="inferred from homology"/>
<dbReference type="UniPathway" id="UPA00253">
    <property type="reaction ID" value="UER00332"/>
</dbReference>
<evidence type="ECO:0000256" key="4">
    <source>
        <dbReference type="ARBA" id="ARBA00022679"/>
    </source>
</evidence>
<dbReference type="InterPro" id="IPR004821">
    <property type="entry name" value="Cyt_trans-like"/>
</dbReference>
<dbReference type="PANTHER" id="PTHR39321:SF3">
    <property type="entry name" value="PHOSPHOPANTETHEINE ADENYLYLTRANSFERASE"/>
    <property type="match status" value="1"/>
</dbReference>
<comment type="caution">
    <text evidence="12">The sequence shown here is derived from an EMBL/GenBank/DDBJ whole genome shotgun (WGS) entry which is preliminary data.</text>
</comment>
<keyword evidence="4 10" id="KW-0808">Transferase</keyword>
<evidence type="ECO:0000256" key="2">
    <source>
        <dbReference type="ARBA" id="ARBA00005019"/>
    </source>
</evidence>
<keyword evidence="5 10" id="KW-0548">Nucleotidyltransferase</keyword>
<name>W4QHS1_9BACI</name>
<evidence type="ECO:0000256" key="6">
    <source>
        <dbReference type="ARBA" id="ARBA00022741"/>
    </source>
</evidence>
<organism evidence="12 13">
    <name type="scientific">Halalkalibacter hemicellulosilyticusJCM 9152</name>
    <dbReference type="NCBI Taxonomy" id="1236971"/>
    <lineage>
        <taxon>Bacteria</taxon>
        <taxon>Bacillati</taxon>
        <taxon>Bacillota</taxon>
        <taxon>Bacilli</taxon>
        <taxon>Bacillales</taxon>
        <taxon>Bacillaceae</taxon>
        <taxon>Halalkalibacter</taxon>
    </lineage>
</organism>
<evidence type="ECO:0000259" key="11">
    <source>
        <dbReference type="Pfam" id="PF01467"/>
    </source>
</evidence>
<evidence type="ECO:0000313" key="13">
    <source>
        <dbReference type="Proteomes" id="UP000018895"/>
    </source>
</evidence>
<keyword evidence="7 10" id="KW-0067">ATP-binding</keyword>
<gene>
    <name evidence="10" type="primary">nadD</name>
    <name evidence="12" type="ORF">JCM9152_3153</name>
</gene>
<evidence type="ECO:0000256" key="1">
    <source>
        <dbReference type="ARBA" id="ARBA00002324"/>
    </source>
</evidence>
<dbReference type="PANTHER" id="PTHR39321">
    <property type="entry name" value="NICOTINATE-NUCLEOTIDE ADENYLYLTRANSFERASE-RELATED"/>
    <property type="match status" value="1"/>
</dbReference>
<keyword evidence="8 10" id="KW-0520">NAD</keyword>
<dbReference type="OrthoDB" id="5295945at2"/>
<keyword evidence="13" id="KW-1185">Reference proteome</keyword>
<reference evidence="12" key="1">
    <citation type="journal article" date="2014" name="Genome Announc.">
        <title>Draft Genome Sequences of Three Alkaliphilic Bacillus Strains, Bacillus wakoensis JCM 9140T, Bacillus akibai JCM 9157T, and Bacillus hemicellulosilyticus JCM 9152T.</title>
        <authorList>
            <person name="Yuki M."/>
            <person name="Oshima K."/>
            <person name="Suda W."/>
            <person name="Oshida Y."/>
            <person name="Kitamura K."/>
            <person name="Iida T."/>
            <person name="Hattori M."/>
            <person name="Ohkuma M."/>
        </authorList>
    </citation>
    <scope>NUCLEOTIDE SEQUENCE [LARGE SCALE GENOMIC DNA]</scope>
    <source>
        <strain evidence="12">JCM 9152</strain>
    </source>
</reference>
<feature type="domain" description="Cytidyltransferase-like" evidence="11">
    <location>
        <begin position="6"/>
        <end position="164"/>
    </location>
</feature>
<dbReference type="STRING" id="1236971.JCM9152_3153"/>
<dbReference type="Pfam" id="PF01467">
    <property type="entry name" value="CTP_transf_like"/>
    <property type="match status" value="1"/>
</dbReference>
<dbReference type="GO" id="GO:0004515">
    <property type="term" value="F:nicotinate-nucleotide adenylyltransferase activity"/>
    <property type="evidence" value="ECO:0007669"/>
    <property type="project" value="UniProtKB-UniRule"/>
</dbReference>
<evidence type="ECO:0000256" key="7">
    <source>
        <dbReference type="ARBA" id="ARBA00022840"/>
    </source>
</evidence>
<dbReference type="AlphaFoldDB" id="W4QHS1"/>
<dbReference type="NCBIfam" id="NF000841">
    <property type="entry name" value="PRK00071.1-4"/>
    <property type="match status" value="1"/>
</dbReference>
<dbReference type="EMBL" id="BAUU01000022">
    <property type="protein sequence ID" value="GAE31670.1"/>
    <property type="molecule type" value="Genomic_DNA"/>
</dbReference>
<dbReference type="Gene3D" id="3.40.50.620">
    <property type="entry name" value="HUPs"/>
    <property type="match status" value="1"/>
</dbReference>
<dbReference type="NCBIfam" id="TIGR00125">
    <property type="entry name" value="cyt_tran_rel"/>
    <property type="match status" value="1"/>
</dbReference>
<keyword evidence="3 10" id="KW-0662">Pyridine nucleotide biosynthesis</keyword>
<dbReference type="NCBIfam" id="TIGR00482">
    <property type="entry name" value="nicotinate (nicotinamide) nucleotide adenylyltransferase"/>
    <property type="match status" value="1"/>
</dbReference>
<dbReference type="NCBIfam" id="NF000840">
    <property type="entry name" value="PRK00071.1-3"/>
    <property type="match status" value="1"/>
</dbReference>
<comment type="similarity">
    <text evidence="10">Belongs to the NadD family.</text>
</comment>
<dbReference type="HAMAP" id="MF_00244">
    <property type="entry name" value="NaMN_adenylyltr"/>
    <property type="match status" value="1"/>
</dbReference>
<dbReference type="GO" id="GO:0005524">
    <property type="term" value="F:ATP binding"/>
    <property type="evidence" value="ECO:0007669"/>
    <property type="project" value="UniProtKB-KW"/>
</dbReference>
<comment type="pathway">
    <text evidence="2 10">Cofactor biosynthesis; NAD(+) biosynthesis; deamido-NAD(+) from nicotinate D-ribonucleotide: step 1/1.</text>
</comment>
<accession>W4QHS1</accession>
<dbReference type="GO" id="GO:0009435">
    <property type="term" value="P:NAD+ biosynthetic process"/>
    <property type="evidence" value="ECO:0007669"/>
    <property type="project" value="UniProtKB-UniRule"/>
</dbReference>
<evidence type="ECO:0000256" key="8">
    <source>
        <dbReference type="ARBA" id="ARBA00023027"/>
    </source>
</evidence>
<comment type="catalytic activity">
    <reaction evidence="9 10">
        <text>nicotinate beta-D-ribonucleotide + ATP + H(+) = deamido-NAD(+) + diphosphate</text>
        <dbReference type="Rhea" id="RHEA:22860"/>
        <dbReference type="ChEBI" id="CHEBI:15378"/>
        <dbReference type="ChEBI" id="CHEBI:30616"/>
        <dbReference type="ChEBI" id="CHEBI:33019"/>
        <dbReference type="ChEBI" id="CHEBI:57502"/>
        <dbReference type="ChEBI" id="CHEBI:58437"/>
        <dbReference type="EC" id="2.7.7.18"/>
    </reaction>
</comment>
<dbReference type="RefSeq" id="WP_035345647.1">
    <property type="nucleotide sequence ID" value="NZ_BAUU01000022.1"/>
</dbReference>
<dbReference type="InterPro" id="IPR005248">
    <property type="entry name" value="NadD/NMNAT"/>
</dbReference>
<dbReference type="InterPro" id="IPR014729">
    <property type="entry name" value="Rossmann-like_a/b/a_fold"/>
</dbReference>
<dbReference type="CDD" id="cd02165">
    <property type="entry name" value="NMNAT"/>
    <property type="match status" value="1"/>
</dbReference>
<dbReference type="SUPFAM" id="SSF52374">
    <property type="entry name" value="Nucleotidylyl transferase"/>
    <property type="match status" value="1"/>
</dbReference>
<protein>
    <recommendedName>
        <fullName evidence="10">Probable nicotinate-nucleotide adenylyltransferase</fullName>
        <ecNumber evidence="10">2.7.7.18</ecNumber>
    </recommendedName>
    <alternativeName>
        <fullName evidence="10">Deamido-NAD(+) diphosphorylase</fullName>
    </alternativeName>
    <alternativeName>
        <fullName evidence="10">Deamido-NAD(+) pyrophosphorylase</fullName>
    </alternativeName>
    <alternativeName>
        <fullName evidence="10">Nicotinate mononucleotide adenylyltransferase</fullName>
        <shortName evidence="10">NaMN adenylyltransferase</shortName>
    </alternativeName>
</protein>
<sequence length="191" mass="22027">MKRIALFGGTFNPPHLGHMLMAQEALYTFELDEVWFLPVGRPPHKSDHDLASNQDRLDMLLASIDGQKSFHISTVELEREGRSYTIDTVRLLKEMYPTHHFFFLIGGDMIDYLPKWEKINELLKLISFIGVSRPGAKSQSSYAQYVKQFDMVQVDLSSSSIRKRVKEGKPITYMVRDRVASIIKERGLYES</sequence>
<evidence type="ECO:0000256" key="3">
    <source>
        <dbReference type="ARBA" id="ARBA00022642"/>
    </source>
</evidence>
<evidence type="ECO:0000256" key="10">
    <source>
        <dbReference type="HAMAP-Rule" id="MF_00244"/>
    </source>
</evidence>
<evidence type="ECO:0000256" key="5">
    <source>
        <dbReference type="ARBA" id="ARBA00022695"/>
    </source>
</evidence>